<reference evidence="1" key="2">
    <citation type="journal article" date="2021" name="PeerJ">
        <title>Extensive microbial diversity within the chicken gut microbiome revealed by metagenomics and culture.</title>
        <authorList>
            <person name="Gilroy R."/>
            <person name="Ravi A."/>
            <person name="Getino M."/>
            <person name="Pursley I."/>
            <person name="Horton D.L."/>
            <person name="Alikhan N.F."/>
            <person name="Baker D."/>
            <person name="Gharbi K."/>
            <person name="Hall N."/>
            <person name="Watson M."/>
            <person name="Adriaenssens E.M."/>
            <person name="Foster-Nyarko E."/>
            <person name="Jarju S."/>
            <person name="Secka A."/>
            <person name="Antonio M."/>
            <person name="Oren A."/>
            <person name="Chaudhuri R.R."/>
            <person name="La Ragione R."/>
            <person name="Hildebrand F."/>
            <person name="Pallen M.J."/>
        </authorList>
    </citation>
    <scope>NUCLEOTIDE SEQUENCE</scope>
    <source>
        <strain evidence="1">B1-3475</strain>
    </source>
</reference>
<proteinExistence type="predicted"/>
<evidence type="ECO:0000313" key="2">
    <source>
        <dbReference type="Proteomes" id="UP000823617"/>
    </source>
</evidence>
<gene>
    <name evidence="1" type="ORF">IAC08_04755</name>
</gene>
<dbReference type="AlphaFoldDB" id="A0A9D9HKU3"/>
<reference evidence="1" key="1">
    <citation type="submission" date="2020-10" db="EMBL/GenBank/DDBJ databases">
        <authorList>
            <person name="Gilroy R."/>
        </authorList>
    </citation>
    <scope>NUCLEOTIDE SEQUENCE</scope>
    <source>
        <strain evidence="1">B1-3475</strain>
    </source>
</reference>
<name>A0A9D9HKU3_9BACT</name>
<protein>
    <submittedName>
        <fullName evidence="1">Toxin</fullName>
    </submittedName>
</protein>
<accession>A0A9D9HKU3</accession>
<organism evidence="1 2">
    <name type="scientific">Candidatus Cryptobacteroides intestinigallinarum</name>
    <dbReference type="NCBI Taxonomy" id="2840767"/>
    <lineage>
        <taxon>Bacteria</taxon>
        <taxon>Pseudomonadati</taxon>
        <taxon>Bacteroidota</taxon>
        <taxon>Bacteroidia</taxon>
        <taxon>Bacteroidales</taxon>
        <taxon>Candidatus Cryptobacteroides</taxon>
    </lineage>
</organism>
<dbReference type="EMBL" id="JADIMK010000046">
    <property type="protein sequence ID" value="MBO8455695.1"/>
    <property type="molecule type" value="Genomic_DNA"/>
</dbReference>
<sequence>MITKDEVQTFLDSFHTKMKIFGIIYRDDRGKNQRALEELEIVPSYRKEIIESLKSEDYIEGPLPDELHGLGQMWVFGNKVKGKEIYIKIMMGTPNNPTICISFHIAEYKLSYPFKNQEEK</sequence>
<evidence type="ECO:0000313" key="1">
    <source>
        <dbReference type="EMBL" id="MBO8455695.1"/>
    </source>
</evidence>
<dbReference type="Proteomes" id="UP000823617">
    <property type="component" value="Unassembled WGS sequence"/>
</dbReference>
<comment type="caution">
    <text evidence="1">The sequence shown here is derived from an EMBL/GenBank/DDBJ whole genome shotgun (WGS) entry which is preliminary data.</text>
</comment>